<proteinExistence type="predicted"/>
<feature type="non-terminal residue" evidence="1">
    <location>
        <position position="53"/>
    </location>
</feature>
<dbReference type="SUPFAM" id="SSF56112">
    <property type="entry name" value="Protein kinase-like (PK-like)"/>
    <property type="match status" value="1"/>
</dbReference>
<reference evidence="1 2" key="1">
    <citation type="submission" date="2024-05" db="EMBL/GenBank/DDBJ databases">
        <title>Genome sequencing and assembly of Indian major carp, Cirrhinus mrigala (Hamilton, 1822).</title>
        <authorList>
            <person name="Mohindra V."/>
            <person name="Chowdhury L.M."/>
            <person name="Lal K."/>
            <person name="Jena J.K."/>
        </authorList>
    </citation>
    <scope>NUCLEOTIDE SEQUENCE [LARGE SCALE GENOMIC DNA]</scope>
    <source>
        <strain evidence="1">CM1030</strain>
        <tissue evidence="1">Blood</tissue>
    </source>
</reference>
<evidence type="ECO:0000313" key="2">
    <source>
        <dbReference type="Proteomes" id="UP001529510"/>
    </source>
</evidence>
<evidence type="ECO:0008006" key="3">
    <source>
        <dbReference type="Google" id="ProtNLM"/>
    </source>
</evidence>
<feature type="non-terminal residue" evidence="1">
    <location>
        <position position="1"/>
    </location>
</feature>
<dbReference type="Gene3D" id="3.90.1200.10">
    <property type="match status" value="1"/>
</dbReference>
<accession>A0ABD0RDT5</accession>
<protein>
    <recommendedName>
        <fullName evidence="3">MHC class I antigen</fullName>
    </recommendedName>
</protein>
<name>A0ABD0RDT5_CIRMR</name>
<comment type="caution">
    <text evidence="1">The sequence shown here is derived from an EMBL/GenBank/DDBJ whole genome shotgun (WGS) entry which is preliminary data.</text>
</comment>
<sequence length="53" mass="6344">LNEVDYTLYPGRELQLQWLRAYLEAYKEYKSQGTQVTNTEVEVLYVQVNRFAL</sequence>
<dbReference type="AlphaFoldDB" id="A0ABD0RDT5"/>
<dbReference type="Proteomes" id="UP001529510">
    <property type="component" value="Unassembled WGS sequence"/>
</dbReference>
<dbReference type="EMBL" id="JAMKFB020000004">
    <property type="protein sequence ID" value="KAL0196002.1"/>
    <property type="molecule type" value="Genomic_DNA"/>
</dbReference>
<gene>
    <name evidence="1" type="ORF">M9458_009574</name>
</gene>
<dbReference type="InterPro" id="IPR011009">
    <property type="entry name" value="Kinase-like_dom_sf"/>
</dbReference>
<organism evidence="1 2">
    <name type="scientific">Cirrhinus mrigala</name>
    <name type="common">Mrigala</name>
    <dbReference type="NCBI Taxonomy" id="683832"/>
    <lineage>
        <taxon>Eukaryota</taxon>
        <taxon>Metazoa</taxon>
        <taxon>Chordata</taxon>
        <taxon>Craniata</taxon>
        <taxon>Vertebrata</taxon>
        <taxon>Euteleostomi</taxon>
        <taxon>Actinopterygii</taxon>
        <taxon>Neopterygii</taxon>
        <taxon>Teleostei</taxon>
        <taxon>Ostariophysi</taxon>
        <taxon>Cypriniformes</taxon>
        <taxon>Cyprinidae</taxon>
        <taxon>Labeoninae</taxon>
        <taxon>Labeonini</taxon>
        <taxon>Cirrhinus</taxon>
    </lineage>
</organism>
<keyword evidence="2" id="KW-1185">Reference proteome</keyword>
<evidence type="ECO:0000313" key="1">
    <source>
        <dbReference type="EMBL" id="KAL0196002.1"/>
    </source>
</evidence>